<keyword evidence="2" id="KW-1185">Reference proteome</keyword>
<protein>
    <recommendedName>
        <fullName evidence="3">AAA domain-containing protein</fullName>
    </recommendedName>
</protein>
<comment type="caution">
    <text evidence="1">The sequence shown here is derived from an EMBL/GenBank/DDBJ whole genome shotgun (WGS) entry which is preliminary data.</text>
</comment>
<evidence type="ECO:0008006" key="3">
    <source>
        <dbReference type="Google" id="ProtNLM"/>
    </source>
</evidence>
<accession>A0A4R6WNT6</accession>
<proteinExistence type="predicted"/>
<dbReference type="Proteomes" id="UP000295292">
    <property type="component" value="Unassembled WGS sequence"/>
</dbReference>
<sequence>MFKRKQVFQDAGAESLFLWGARQTGKTSLLKERYPNALWFDSSEDYIWDNRLL</sequence>
<dbReference type="AlphaFoldDB" id="A0A4R6WNT6"/>
<dbReference type="EMBL" id="SNYV01000001">
    <property type="protein sequence ID" value="TDQ82834.1"/>
    <property type="molecule type" value="Genomic_DNA"/>
</dbReference>
<name>A0A4R6WNT6_9SPHI</name>
<organism evidence="1 2">
    <name type="scientific">Sphingobacterium yanglingense</name>
    <dbReference type="NCBI Taxonomy" id="1437280"/>
    <lineage>
        <taxon>Bacteria</taxon>
        <taxon>Pseudomonadati</taxon>
        <taxon>Bacteroidota</taxon>
        <taxon>Sphingobacteriia</taxon>
        <taxon>Sphingobacteriales</taxon>
        <taxon>Sphingobacteriaceae</taxon>
        <taxon>Sphingobacterium</taxon>
    </lineage>
</organism>
<evidence type="ECO:0000313" key="2">
    <source>
        <dbReference type="Proteomes" id="UP000295292"/>
    </source>
</evidence>
<reference evidence="1 2" key="1">
    <citation type="submission" date="2019-03" db="EMBL/GenBank/DDBJ databases">
        <title>Genomic Encyclopedia of Archaeal and Bacterial Type Strains, Phase II (KMG-II): from individual species to whole genera.</title>
        <authorList>
            <person name="Goeker M."/>
        </authorList>
    </citation>
    <scope>NUCLEOTIDE SEQUENCE [LARGE SCALE GENOMIC DNA]</scope>
    <source>
        <strain evidence="1 2">DSM 28353</strain>
    </source>
</reference>
<dbReference type="RefSeq" id="WP_162849965.1">
    <property type="nucleotide sequence ID" value="NZ_SNYV01000001.1"/>
</dbReference>
<evidence type="ECO:0000313" key="1">
    <source>
        <dbReference type="EMBL" id="TDQ82834.1"/>
    </source>
</evidence>
<gene>
    <name evidence="1" type="ORF">CLV99_0056</name>
</gene>